<evidence type="ECO:0000256" key="3">
    <source>
        <dbReference type="ARBA" id="ARBA00022980"/>
    </source>
</evidence>
<evidence type="ECO:0000256" key="2">
    <source>
        <dbReference type="ARBA" id="ARBA00008860"/>
    </source>
</evidence>
<dbReference type="Pfam" id="PF10501">
    <property type="entry name" value="Ribosomal_L50"/>
    <property type="match status" value="1"/>
</dbReference>
<dbReference type="GO" id="GO:0005762">
    <property type="term" value="C:mitochondrial large ribosomal subunit"/>
    <property type="evidence" value="ECO:0007669"/>
    <property type="project" value="TreeGrafter"/>
</dbReference>
<dbReference type="InterPro" id="IPR018305">
    <property type="entry name" value="Ribosomal_m50"/>
</dbReference>
<dbReference type="Proteomes" id="UP000230233">
    <property type="component" value="Chromosome II"/>
</dbReference>
<comment type="subcellular location">
    <subcellularLocation>
        <location evidence="1">Mitochondrion</location>
    </subcellularLocation>
</comment>
<evidence type="ECO:0000256" key="1">
    <source>
        <dbReference type="ARBA" id="ARBA00004173"/>
    </source>
</evidence>
<evidence type="ECO:0000313" key="8">
    <source>
        <dbReference type="EMBL" id="PIC45560.1"/>
    </source>
</evidence>
<protein>
    <recommendedName>
        <fullName evidence="6">Large ribosomal subunit protein mL50</fullName>
    </recommendedName>
    <alternativeName>
        <fullName evidence="7">39S ribosomal protein L50, mitochondrial</fullName>
    </alternativeName>
</protein>
<accession>A0A2G5V1C6</accession>
<proteinExistence type="inferred from homology"/>
<reference evidence="9" key="1">
    <citation type="submission" date="2017-10" db="EMBL/GenBank/DDBJ databases">
        <title>Rapid genome shrinkage in a self-fertile nematode reveals novel sperm competition proteins.</title>
        <authorList>
            <person name="Yin D."/>
            <person name="Schwarz E.M."/>
            <person name="Thomas C.G."/>
            <person name="Felde R.L."/>
            <person name="Korf I.F."/>
            <person name="Cutter A.D."/>
            <person name="Schartner C.M."/>
            <person name="Ralston E.J."/>
            <person name="Meyer B.J."/>
            <person name="Haag E.S."/>
        </authorList>
    </citation>
    <scope>NUCLEOTIDE SEQUENCE [LARGE SCALE GENOMIC DNA]</scope>
    <source>
        <strain evidence="9">JU1422</strain>
    </source>
</reference>
<evidence type="ECO:0000256" key="6">
    <source>
        <dbReference type="ARBA" id="ARBA00035183"/>
    </source>
</evidence>
<evidence type="ECO:0000256" key="5">
    <source>
        <dbReference type="ARBA" id="ARBA00023274"/>
    </source>
</evidence>
<dbReference type="EMBL" id="PDUG01000002">
    <property type="protein sequence ID" value="PIC45560.1"/>
    <property type="molecule type" value="Genomic_DNA"/>
</dbReference>
<organism evidence="8 9">
    <name type="scientific">Caenorhabditis nigoni</name>
    <dbReference type="NCBI Taxonomy" id="1611254"/>
    <lineage>
        <taxon>Eukaryota</taxon>
        <taxon>Metazoa</taxon>
        <taxon>Ecdysozoa</taxon>
        <taxon>Nematoda</taxon>
        <taxon>Chromadorea</taxon>
        <taxon>Rhabditida</taxon>
        <taxon>Rhabditina</taxon>
        <taxon>Rhabditomorpha</taxon>
        <taxon>Rhabditoidea</taxon>
        <taxon>Rhabditidae</taxon>
        <taxon>Peloderinae</taxon>
        <taxon>Caenorhabditis</taxon>
    </lineage>
</organism>
<comment type="caution">
    <text evidence="8">The sequence shown here is derived from an EMBL/GenBank/DDBJ whole genome shotgun (WGS) entry which is preliminary data.</text>
</comment>
<comment type="similarity">
    <text evidence="2">Belongs to the mitochondrion-specific ribosomal protein mL50 family.</text>
</comment>
<dbReference type="STRING" id="1611254.A0A2G5V1C6"/>
<keyword evidence="3" id="KW-0689">Ribosomal protein</keyword>
<name>A0A2G5V1C6_9PELO</name>
<keyword evidence="5" id="KW-0687">Ribonucleoprotein</keyword>
<keyword evidence="9" id="KW-1185">Reference proteome</keyword>
<dbReference type="PANTHER" id="PTHR31542:SF1">
    <property type="entry name" value="LARGE RIBOSOMAL SUBUNIT PROTEIN ML50"/>
    <property type="match status" value="1"/>
</dbReference>
<evidence type="ECO:0000256" key="7">
    <source>
        <dbReference type="ARBA" id="ARBA00035398"/>
    </source>
</evidence>
<sequence length="284" mass="32756">MYRTVPRLVRSQGNLLKGLFGKSAEKETVKQLTVEEQESLRKTLPSIRARESSQVPTNADSVVDFDDALLDKRIDTDAIRARGFLKYSYNYAPSTGIKSQILETATECLQNAGVSSDNIEQYKFIDGDNSVKFELINRLGKSTKHWPTNARLLHLETVSDVVKFYEEPVKNVTKYTEMARDENKPKNVSILEQAVRFHPEDTHVHHGGVTAFPGSGGGVISLRQQRLLRQFQPKKEWFDYEDQTFDYSRVDKNMPWDPEVAEQMDKYTDKRYNHTTKQFTRIKQ</sequence>
<dbReference type="OrthoDB" id="9939609at2759"/>
<gene>
    <name evidence="8" type="primary">Cni-mrpl-50</name>
    <name evidence="8" type="synonym">Cnig_chr_II.g5538</name>
    <name evidence="8" type="ORF">B9Z55_005538</name>
</gene>
<evidence type="ECO:0000256" key="4">
    <source>
        <dbReference type="ARBA" id="ARBA00023128"/>
    </source>
</evidence>
<dbReference type="PANTHER" id="PTHR31542">
    <property type="entry name" value="39A RIBOSOMAL PROTEIN L50, MITOCHONDRIAL"/>
    <property type="match status" value="1"/>
</dbReference>
<keyword evidence="4" id="KW-0496">Mitochondrion</keyword>
<evidence type="ECO:0000313" key="9">
    <source>
        <dbReference type="Proteomes" id="UP000230233"/>
    </source>
</evidence>
<dbReference type="AlphaFoldDB" id="A0A2G5V1C6"/>